<evidence type="ECO:0000259" key="2">
    <source>
        <dbReference type="Pfam" id="PF24864"/>
    </source>
</evidence>
<feature type="region of interest" description="Disordered" evidence="1">
    <location>
        <begin position="13"/>
        <end position="75"/>
    </location>
</feature>
<organism evidence="3 4">
    <name type="scientific">Lentithecium fluviatile CBS 122367</name>
    <dbReference type="NCBI Taxonomy" id="1168545"/>
    <lineage>
        <taxon>Eukaryota</taxon>
        <taxon>Fungi</taxon>
        <taxon>Dikarya</taxon>
        <taxon>Ascomycota</taxon>
        <taxon>Pezizomycotina</taxon>
        <taxon>Dothideomycetes</taxon>
        <taxon>Pleosporomycetidae</taxon>
        <taxon>Pleosporales</taxon>
        <taxon>Massarineae</taxon>
        <taxon>Lentitheciaceae</taxon>
        <taxon>Lentithecium</taxon>
    </lineage>
</organism>
<feature type="compositionally biased region" description="Acidic residues" evidence="1">
    <location>
        <begin position="311"/>
        <end position="325"/>
    </location>
</feature>
<dbReference type="Pfam" id="PF24864">
    <property type="entry name" value="DUF7730"/>
    <property type="match status" value="1"/>
</dbReference>
<dbReference type="PANTHER" id="PTHR38790">
    <property type="entry name" value="2EXR DOMAIN-CONTAINING PROTEIN-RELATED"/>
    <property type="match status" value="1"/>
</dbReference>
<evidence type="ECO:0000313" key="4">
    <source>
        <dbReference type="Proteomes" id="UP000799291"/>
    </source>
</evidence>
<gene>
    <name evidence="3" type="ORF">K458DRAFT_297585</name>
</gene>
<feature type="domain" description="DUF7730" evidence="2">
    <location>
        <begin position="76"/>
        <end position="308"/>
    </location>
</feature>
<name>A0A6G1J8D5_9PLEO</name>
<evidence type="ECO:0000256" key="1">
    <source>
        <dbReference type="SAM" id="MobiDB-lite"/>
    </source>
</evidence>
<evidence type="ECO:0000313" key="3">
    <source>
        <dbReference type="EMBL" id="KAF2686814.1"/>
    </source>
</evidence>
<feature type="region of interest" description="Disordered" evidence="1">
    <location>
        <begin position="305"/>
        <end position="325"/>
    </location>
</feature>
<dbReference type="PANTHER" id="PTHR38790:SF9">
    <property type="entry name" value="F-BOX DOMAIN-CONTAINING PROTEIN"/>
    <property type="match status" value="1"/>
</dbReference>
<sequence length="325" mass="37347">MLLALRPSSMRWIPHDIDSSTSSTKKGKDKDKPKRRLLSFKPSSSSKEPNHGTPKRRKSTLSISSTPDEELDARTHMQGQSMLFARVPIEIRKMVYEFIMGRETVHLTLGAKKRFGHFVCPQGEDEHEVVMCDCKVLVGGAGHSGRLGSACLGVLRVCRRMYHEAIPHLYTPHTFSLLHPTHLLYLPTRIPQPRLNTIRRLRLRMTIRALPYFRRANSKHLAYPEDTANWEKTWNILTSMAGLRELRVVLIDKSPDGIWEQQWLSLEERLLGPVKRVCRPRDFVVVLPYRSCRVDWEMGGSGCVLRRPDGDGEEEEEEEEEGEES</sequence>
<dbReference type="EMBL" id="MU005576">
    <property type="protein sequence ID" value="KAF2686814.1"/>
    <property type="molecule type" value="Genomic_DNA"/>
</dbReference>
<dbReference type="InterPro" id="IPR056632">
    <property type="entry name" value="DUF7730"/>
</dbReference>
<dbReference type="OrthoDB" id="4757095at2759"/>
<protein>
    <recommendedName>
        <fullName evidence="2">DUF7730 domain-containing protein</fullName>
    </recommendedName>
</protein>
<dbReference type="AlphaFoldDB" id="A0A6G1J8D5"/>
<proteinExistence type="predicted"/>
<keyword evidence="4" id="KW-1185">Reference proteome</keyword>
<dbReference type="Proteomes" id="UP000799291">
    <property type="component" value="Unassembled WGS sequence"/>
</dbReference>
<accession>A0A6G1J8D5</accession>
<reference evidence="3" key="1">
    <citation type="journal article" date="2020" name="Stud. Mycol.">
        <title>101 Dothideomycetes genomes: a test case for predicting lifestyles and emergence of pathogens.</title>
        <authorList>
            <person name="Haridas S."/>
            <person name="Albert R."/>
            <person name="Binder M."/>
            <person name="Bloem J."/>
            <person name="Labutti K."/>
            <person name="Salamov A."/>
            <person name="Andreopoulos B."/>
            <person name="Baker S."/>
            <person name="Barry K."/>
            <person name="Bills G."/>
            <person name="Bluhm B."/>
            <person name="Cannon C."/>
            <person name="Castanera R."/>
            <person name="Culley D."/>
            <person name="Daum C."/>
            <person name="Ezra D."/>
            <person name="Gonzalez J."/>
            <person name="Henrissat B."/>
            <person name="Kuo A."/>
            <person name="Liang C."/>
            <person name="Lipzen A."/>
            <person name="Lutzoni F."/>
            <person name="Magnuson J."/>
            <person name="Mondo S."/>
            <person name="Nolan M."/>
            <person name="Ohm R."/>
            <person name="Pangilinan J."/>
            <person name="Park H.-J."/>
            <person name="Ramirez L."/>
            <person name="Alfaro M."/>
            <person name="Sun H."/>
            <person name="Tritt A."/>
            <person name="Yoshinaga Y."/>
            <person name="Zwiers L.-H."/>
            <person name="Turgeon B."/>
            <person name="Goodwin S."/>
            <person name="Spatafora J."/>
            <person name="Crous P."/>
            <person name="Grigoriev I."/>
        </authorList>
    </citation>
    <scope>NUCLEOTIDE SEQUENCE</scope>
    <source>
        <strain evidence="3">CBS 122367</strain>
    </source>
</reference>